<accession>A0A0P9CS12</accession>
<dbReference type="Proteomes" id="UP000050482">
    <property type="component" value="Unassembled WGS sequence"/>
</dbReference>
<proteinExistence type="predicted"/>
<dbReference type="OrthoDB" id="1681403at2"/>
<dbReference type="EMBL" id="LJCO01000008">
    <property type="protein sequence ID" value="KPV45595.1"/>
    <property type="molecule type" value="Genomic_DNA"/>
</dbReference>
<evidence type="ECO:0000313" key="3">
    <source>
        <dbReference type="Proteomes" id="UP000050482"/>
    </source>
</evidence>
<feature type="transmembrane region" description="Helical" evidence="1">
    <location>
        <begin position="348"/>
        <end position="369"/>
    </location>
</feature>
<feature type="transmembrane region" description="Helical" evidence="1">
    <location>
        <begin position="60"/>
        <end position="80"/>
    </location>
</feature>
<evidence type="ECO:0000256" key="1">
    <source>
        <dbReference type="SAM" id="Phobius"/>
    </source>
</evidence>
<keyword evidence="1" id="KW-0812">Transmembrane</keyword>
<feature type="transmembrane region" description="Helical" evidence="1">
    <location>
        <begin position="173"/>
        <end position="194"/>
    </location>
</feature>
<dbReference type="STRING" id="471514.AN477_01325"/>
<protein>
    <submittedName>
        <fullName evidence="2">Uncharacterized protein</fullName>
    </submittedName>
</protein>
<sequence length="419" mass="47295">MKRNPPAYSRNSAVVGMFSMNQLHYSNPWVIMAWSFFFPGFGQIMLGQYILGWILFLWELFINVHAGFNTAIVLSLTGHFKEAVNVLSAGGTYWILLYGAVFCFSLFTSYQLAVEANLLTFAAIEENVPVGIFAINSLHFNFVSKRRPWIGACWSLLMPGLGQVYNGRIPSSIFILAWWVVIINFSHFLPALFYTYTGHFVKAVSVLNVEWFLFMPSIYGFAFYNSYLSTVEQNSLFDRQQANYLKAKYQPLSFPLNPDKEGRKIRIVATFEHSPDLETAILYIQQKGVPEEKILAIPLEQKNEGPAAGLKSLYWFDMKGFLDYPALMAACFCALGAIYGFVLPWGPVMWGLIGFLGGLGLGILVKLTLPRNPKNRASRESKVQVVLMVDCEDEQVRSVEEILWSHHALAISKVGQHTA</sequence>
<feature type="transmembrane region" description="Helical" evidence="1">
    <location>
        <begin position="92"/>
        <end position="113"/>
    </location>
</feature>
<dbReference type="PATRIC" id="fig|471514.4.peg.253"/>
<name>A0A0P9CS12_9BACL</name>
<keyword evidence="3" id="KW-1185">Reference proteome</keyword>
<keyword evidence="1" id="KW-1133">Transmembrane helix</keyword>
<gene>
    <name evidence="2" type="ORF">AN477_01325</name>
</gene>
<comment type="caution">
    <text evidence="2">The sequence shown here is derived from an EMBL/GenBank/DDBJ whole genome shotgun (WGS) entry which is preliminary data.</text>
</comment>
<organism evidence="2 3">
    <name type="scientific">Alicyclobacillus ferrooxydans</name>
    <dbReference type="NCBI Taxonomy" id="471514"/>
    <lineage>
        <taxon>Bacteria</taxon>
        <taxon>Bacillati</taxon>
        <taxon>Bacillota</taxon>
        <taxon>Bacilli</taxon>
        <taxon>Bacillales</taxon>
        <taxon>Alicyclobacillaceae</taxon>
        <taxon>Alicyclobacillus</taxon>
    </lineage>
</organism>
<feature type="transmembrane region" description="Helical" evidence="1">
    <location>
        <begin position="29"/>
        <end position="54"/>
    </location>
</feature>
<feature type="transmembrane region" description="Helical" evidence="1">
    <location>
        <begin position="321"/>
        <end position="342"/>
    </location>
</feature>
<keyword evidence="1" id="KW-0472">Membrane</keyword>
<dbReference type="AlphaFoldDB" id="A0A0P9CS12"/>
<reference evidence="2 3" key="1">
    <citation type="submission" date="2015-09" db="EMBL/GenBank/DDBJ databases">
        <title>Draft genome sequence of Alicyclobacillus ferrooxydans DSM 22381.</title>
        <authorList>
            <person name="Hemp J."/>
        </authorList>
    </citation>
    <scope>NUCLEOTIDE SEQUENCE [LARGE SCALE GENOMIC DNA]</scope>
    <source>
        <strain evidence="2 3">TC-34</strain>
    </source>
</reference>
<feature type="transmembrane region" description="Helical" evidence="1">
    <location>
        <begin position="200"/>
        <end position="224"/>
    </location>
</feature>
<dbReference type="RefSeq" id="WP_054967374.1">
    <property type="nucleotide sequence ID" value="NZ_LJCO01000008.1"/>
</dbReference>
<evidence type="ECO:0000313" key="2">
    <source>
        <dbReference type="EMBL" id="KPV45595.1"/>
    </source>
</evidence>